<evidence type="ECO:0000313" key="2">
    <source>
        <dbReference type="EMBL" id="SEM84572.1"/>
    </source>
</evidence>
<dbReference type="Pfam" id="PF00144">
    <property type="entry name" value="Beta-lactamase"/>
    <property type="match status" value="1"/>
</dbReference>
<evidence type="ECO:0000313" key="3">
    <source>
        <dbReference type="Proteomes" id="UP000198942"/>
    </source>
</evidence>
<sequence length="841" mass="92877">MAAQTPSRDSLGGMSYLSNQKIRVGVDLNLGGSITYVADARKLENVVNNKDWGRQVQLSFYSGPVPFEPNGKKANPHWIDIGWNPIQSGDVAGNRSKILAHDNDGKTIYVKCIPMHWPLDNVPGECYFESWVTLDGNAVKVHARLVNSRPDKTQYPAREQELPAVYTNAPYHRLITYRGDKPFTNDTLSNVKNLNHSGDPDIQFQATENWAANVDENNYGLGIWSPGTQRFACGFFGDTFKGDSKSDATGYIAPNQTEVIDHNMVYDFDYTLILGTVSNIRDYVYHHAKKPGQPAFVFKNTRRHWFYENTTDAGWPIKSELAVKLKPKAALISPDIYWKAKDADELTIVAACNSPADSARVYWRQLNNKVFNDSCSIAFKIIPDARYHTYHIRLRNSAFYSGTLAGLKIALNTAADSKSGGMVHIRSIALRAATNKNVSGALNTAKLKQQVHAHLVKRFKDKKIAGAAVLVAQNGKIVLKDIIGYADIEQRRTLDYNDVFRLASMSKPLTAAAILLLVDQKKISLYDPVYKYIPEFKNLKVAVPVDEHDVKNYQPDPAAPFGVLSASSNYRLVPASRPVTIHDLLTHSSGMGEGVIGYTEINKLPIEPGSTLVSYIPKLSRLPLDFQPGTRTGYSAITGFDICGRIIEIVSGHPLDRFMRERILMPLGMKNTGFVKNLNGLKKIVTLCKTTDSGMVKEKDQYPFAIGTTYLCGSAGVVGTIGDYFHFAQMLANGGVYNGRRILSPRIVNQMTSPQLPGDLGGFPTGANWGLSVRVITGDRSANQPLAKKSFGWSGAFGTHFWVDPVNHVVALYFTNIANAGGSEAETARELERDVSDALKQ</sequence>
<dbReference type="InterPro" id="IPR012338">
    <property type="entry name" value="Beta-lactam/transpept-like"/>
</dbReference>
<dbReference type="PANTHER" id="PTHR43283">
    <property type="entry name" value="BETA-LACTAMASE-RELATED"/>
    <property type="match status" value="1"/>
</dbReference>
<dbReference type="PANTHER" id="PTHR43283:SF3">
    <property type="entry name" value="BETA-LACTAMASE FAMILY PROTEIN (AFU_ORTHOLOGUE AFUA_5G07500)"/>
    <property type="match status" value="1"/>
</dbReference>
<dbReference type="InterPro" id="IPR050789">
    <property type="entry name" value="Diverse_Enzym_Activities"/>
</dbReference>
<name>A0A1H8BP76_9SPHI</name>
<organism evidence="2 3">
    <name type="scientific">Mucilaginibacter gossypiicola</name>
    <dbReference type="NCBI Taxonomy" id="551995"/>
    <lineage>
        <taxon>Bacteria</taxon>
        <taxon>Pseudomonadati</taxon>
        <taxon>Bacteroidota</taxon>
        <taxon>Sphingobacteriia</taxon>
        <taxon>Sphingobacteriales</taxon>
        <taxon>Sphingobacteriaceae</taxon>
        <taxon>Mucilaginibacter</taxon>
    </lineage>
</organism>
<dbReference type="Gene3D" id="3.40.710.10">
    <property type="entry name" value="DD-peptidase/beta-lactamase superfamily"/>
    <property type="match status" value="1"/>
</dbReference>
<gene>
    <name evidence="2" type="ORF">SAMN05192574_101990</name>
</gene>
<proteinExistence type="predicted"/>
<dbReference type="SUPFAM" id="SSF56601">
    <property type="entry name" value="beta-lactamase/transpeptidase-like"/>
    <property type="match status" value="1"/>
</dbReference>
<protein>
    <submittedName>
        <fullName evidence="2">CubicO group peptidase, beta-lactamase class C family</fullName>
    </submittedName>
</protein>
<dbReference type="InterPro" id="IPR001466">
    <property type="entry name" value="Beta-lactam-related"/>
</dbReference>
<keyword evidence="3" id="KW-1185">Reference proteome</keyword>
<dbReference type="AlphaFoldDB" id="A0A1H8BP76"/>
<evidence type="ECO:0000259" key="1">
    <source>
        <dbReference type="Pfam" id="PF00144"/>
    </source>
</evidence>
<reference evidence="3" key="1">
    <citation type="submission" date="2016-10" db="EMBL/GenBank/DDBJ databases">
        <authorList>
            <person name="Varghese N."/>
            <person name="Submissions S."/>
        </authorList>
    </citation>
    <scope>NUCLEOTIDE SEQUENCE [LARGE SCALE GENOMIC DNA]</scope>
    <source>
        <strain evidence="3">Gh-48</strain>
    </source>
</reference>
<accession>A0A1H8BP76</accession>
<feature type="domain" description="Beta-lactamase-related" evidence="1">
    <location>
        <begin position="455"/>
        <end position="829"/>
    </location>
</feature>
<dbReference type="EMBL" id="FOCL01000001">
    <property type="protein sequence ID" value="SEM84572.1"/>
    <property type="molecule type" value="Genomic_DNA"/>
</dbReference>
<dbReference type="Proteomes" id="UP000198942">
    <property type="component" value="Unassembled WGS sequence"/>
</dbReference>
<dbReference type="STRING" id="551995.SAMN05192574_101990"/>